<dbReference type="PROSITE" id="PS00107">
    <property type="entry name" value="PROTEIN_KINASE_ATP"/>
    <property type="match status" value="1"/>
</dbReference>
<dbReference type="FunFam" id="2.30.29.30:FF:000027">
    <property type="entry name" value="Non-specific serine/threonine protein kinase"/>
    <property type="match status" value="1"/>
</dbReference>
<evidence type="ECO:0000256" key="8">
    <source>
        <dbReference type="ARBA" id="ARBA00022840"/>
    </source>
</evidence>
<dbReference type="PROSITE" id="PS50003">
    <property type="entry name" value="PH_DOMAIN"/>
    <property type="match status" value="1"/>
</dbReference>
<dbReference type="GO" id="GO:0005524">
    <property type="term" value="F:ATP binding"/>
    <property type="evidence" value="ECO:0007669"/>
    <property type="project" value="UniProtKB-UniRule"/>
</dbReference>
<dbReference type="InterPro" id="IPR011009">
    <property type="entry name" value="Kinase-like_dom_sf"/>
</dbReference>
<dbReference type="PANTHER" id="PTHR24351">
    <property type="entry name" value="RIBOSOMAL PROTEIN S6 KINASE"/>
    <property type="match status" value="1"/>
</dbReference>
<evidence type="ECO:0000256" key="4">
    <source>
        <dbReference type="ARBA" id="ARBA00022553"/>
    </source>
</evidence>
<protein>
    <recommendedName>
        <fullName evidence="2">non-specific serine/threonine protein kinase</fullName>
        <ecNumber evidence="2">2.7.11.1</ecNumber>
    </recommendedName>
</protein>
<evidence type="ECO:0000259" key="10">
    <source>
        <dbReference type="PROSITE" id="PS50003"/>
    </source>
</evidence>
<dbReference type="AlphaFoldDB" id="A0A7E4ZZ97"/>
<feature type="binding site" evidence="9">
    <location>
        <position position="222"/>
    </location>
    <ligand>
        <name>ATP</name>
        <dbReference type="ChEBI" id="CHEBI:30616"/>
    </ligand>
</feature>
<keyword evidence="6 9" id="KW-0547">Nucleotide-binding</keyword>
<dbReference type="SMART" id="SM00233">
    <property type="entry name" value="PH"/>
    <property type="match status" value="1"/>
</dbReference>
<evidence type="ECO:0000256" key="7">
    <source>
        <dbReference type="ARBA" id="ARBA00022777"/>
    </source>
</evidence>
<dbReference type="InterPro" id="IPR017892">
    <property type="entry name" value="Pkinase_C"/>
</dbReference>
<dbReference type="SUPFAM" id="SSF56112">
    <property type="entry name" value="Protein kinase-like (PK-like)"/>
    <property type="match status" value="1"/>
</dbReference>
<dbReference type="PROSITE" id="PS00108">
    <property type="entry name" value="PROTEIN_KINASE_ST"/>
    <property type="match status" value="1"/>
</dbReference>
<dbReference type="SMART" id="SM00220">
    <property type="entry name" value="S_TKc"/>
    <property type="match status" value="1"/>
</dbReference>
<dbReference type="Gene3D" id="2.30.29.30">
    <property type="entry name" value="Pleckstrin-homology domain (PH domain)/Phosphotyrosine-binding domain (PTB)"/>
    <property type="match status" value="1"/>
</dbReference>
<dbReference type="Gene3D" id="1.10.510.10">
    <property type="entry name" value="Transferase(Phosphotransferase) domain 1"/>
    <property type="match status" value="1"/>
</dbReference>
<keyword evidence="5" id="KW-0808">Transferase</keyword>
<name>A0A7E4ZZ97_PANRE</name>
<evidence type="ECO:0000256" key="3">
    <source>
        <dbReference type="ARBA" id="ARBA00022527"/>
    </source>
</evidence>
<evidence type="ECO:0000256" key="1">
    <source>
        <dbReference type="ARBA" id="ARBA00006935"/>
    </source>
</evidence>
<comment type="similarity">
    <text evidence="1">Belongs to the protein kinase superfamily. AGC Ser/Thr protein kinase family. RAC subfamily.</text>
</comment>
<feature type="domain" description="PH" evidence="10">
    <location>
        <begin position="20"/>
        <end position="122"/>
    </location>
</feature>
<sequence>MASNSNPTSFSAQPVRRESDIVYQGNLLKRGEHIKNWRTRYFVLFRDGALLGFKIPPTNGDYSDPCNDFTVKDVQFMKVEHPRPNTFLIRGLQWTQVIERTFCAESSESRDTWLNAMQMVADSLKGGAVPAPAAGDAEVMDTEMVDVSNLPTAMEPGTYDSNIHGSLSTTDNVFDVPGLPNHGLTSKVTLVDFTFVKMLGVGSFGKVILGRERVSGKFYAIKLLKKKVIVEKDEVNHTYTESRVLLKCKHPFLTSMAYSFQTKDRLCFVMDFAIGGDLYYHLNTVMRAQRSGFSEDRSRFYAAEIACGLGYLHSNNIVYRDLKLENVLLDKDGHVKIADFGLCKENISHKDRTQTFCGTPEYLAPEVLEDNDYGRAVDWWGLGVVVYEMVCGRLPFFNADHDKLFELIMRANIRYPTRLTPVCRDFLSSLMTKKPNRRLGGGPGDFLEVKAHPFFAGLDWDKLILRELTPPFIPDLKDETDTKYFDAEFTGKPVQLTPPAARNGPLDAIDENDDELQSNFTQFSFHDERQHNDGGMIEDYVEAVERMEM</sequence>
<keyword evidence="4" id="KW-0597">Phosphoprotein</keyword>
<dbReference type="InterPro" id="IPR000719">
    <property type="entry name" value="Prot_kinase_dom"/>
</dbReference>
<evidence type="ECO:0000259" key="11">
    <source>
        <dbReference type="PROSITE" id="PS50011"/>
    </source>
</evidence>
<dbReference type="PROSITE" id="PS51285">
    <property type="entry name" value="AGC_KINASE_CTER"/>
    <property type="match status" value="1"/>
</dbReference>
<evidence type="ECO:0000256" key="5">
    <source>
        <dbReference type="ARBA" id="ARBA00022679"/>
    </source>
</evidence>
<keyword evidence="7" id="KW-0418">Kinase</keyword>
<dbReference type="FunFam" id="1.10.510.10:FF:000713">
    <property type="entry name" value="Non-specific serine/threonine protein kinase"/>
    <property type="match status" value="1"/>
</dbReference>
<reference evidence="14" key="2">
    <citation type="submission" date="2020-10" db="UniProtKB">
        <authorList>
            <consortium name="WormBaseParasite"/>
        </authorList>
    </citation>
    <scope>IDENTIFICATION</scope>
</reference>
<dbReference type="GO" id="GO:0004674">
    <property type="term" value="F:protein serine/threonine kinase activity"/>
    <property type="evidence" value="ECO:0007669"/>
    <property type="project" value="UniProtKB-KW"/>
</dbReference>
<organism evidence="13 14">
    <name type="scientific">Panagrellus redivivus</name>
    <name type="common">Microworm</name>
    <dbReference type="NCBI Taxonomy" id="6233"/>
    <lineage>
        <taxon>Eukaryota</taxon>
        <taxon>Metazoa</taxon>
        <taxon>Ecdysozoa</taxon>
        <taxon>Nematoda</taxon>
        <taxon>Chromadorea</taxon>
        <taxon>Rhabditida</taxon>
        <taxon>Tylenchina</taxon>
        <taxon>Panagrolaimomorpha</taxon>
        <taxon>Panagrolaimoidea</taxon>
        <taxon>Panagrolaimidae</taxon>
        <taxon>Panagrellus</taxon>
    </lineage>
</organism>
<proteinExistence type="inferred from homology"/>
<dbReference type="Pfam" id="PF00169">
    <property type="entry name" value="PH"/>
    <property type="match status" value="1"/>
</dbReference>
<feature type="domain" description="Protein kinase" evidence="11">
    <location>
        <begin position="193"/>
        <end position="455"/>
    </location>
</feature>
<dbReference type="Gene3D" id="3.30.200.20">
    <property type="entry name" value="Phosphorylase Kinase, domain 1"/>
    <property type="match status" value="1"/>
</dbReference>
<evidence type="ECO:0000256" key="9">
    <source>
        <dbReference type="PROSITE-ProRule" id="PRU10141"/>
    </source>
</evidence>
<dbReference type="PROSITE" id="PS50011">
    <property type="entry name" value="PROTEIN_KINASE_DOM"/>
    <property type="match status" value="1"/>
</dbReference>
<evidence type="ECO:0000259" key="12">
    <source>
        <dbReference type="PROSITE" id="PS51285"/>
    </source>
</evidence>
<feature type="domain" description="AGC-kinase C-terminal" evidence="12">
    <location>
        <begin position="456"/>
        <end position="535"/>
    </location>
</feature>
<evidence type="ECO:0000313" key="13">
    <source>
        <dbReference type="Proteomes" id="UP000492821"/>
    </source>
</evidence>
<keyword evidence="8 9" id="KW-0067">ATP-binding</keyword>
<evidence type="ECO:0000256" key="6">
    <source>
        <dbReference type="ARBA" id="ARBA00022741"/>
    </source>
</evidence>
<dbReference type="InterPro" id="IPR008271">
    <property type="entry name" value="Ser/Thr_kinase_AS"/>
</dbReference>
<dbReference type="WBParaSite" id="Pan_g4978.t1">
    <property type="protein sequence ID" value="Pan_g4978.t1"/>
    <property type="gene ID" value="Pan_g4978"/>
</dbReference>
<dbReference type="Pfam" id="PF00069">
    <property type="entry name" value="Pkinase"/>
    <property type="match status" value="1"/>
</dbReference>
<accession>A0A7E4ZZ97</accession>
<dbReference type="EC" id="2.7.11.1" evidence="2"/>
<dbReference type="Proteomes" id="UP000492821">
    <property type="component" value="Unassembled WGS sequence"/>
</dbReference>
<dbReference type="InterPro" id="IPR001849">
    <property type="entry name" value="PH_domain"/>
</dbReference>
<dbReference type="FunFam" id="3.30.200.20:FF:000103">
    <property type="entry name" value="Protein kinase C"/>
    <property type="match status" value="1"/>
</dbReference>
<evidence type="ECO:0000313" key="14">
    <source>
        <dbReference type="WBParaSite" id="Pan_g4978.t1"/>
    </source>
</evidence>
<dbReference type="SMART" id="SM00133">
    <property type="entry name" value="S_TK_X"/>
    <property type="match status" value="1"/>
</dbReference>
<dbReference type="CDD" id="cd01241">
    <property type="entry name" value="PH_PKB"/>
    <property type="match status" value="1"/>
</dbReference>
<dbReference type="InterPro" id="IPR039026">
    <property type="entry name" value="PH_PKB"/>
</dbReference>
<dbReference type="InterPro" id="IPR011993">
    <property type="entry name" value="PH-like_dom_sf"/>
</dbReference>
<keyword evidence="13" id="KW-1185">Reference proteome</keyword>
<evidence type="ECO:0000256" key="2">
    <source>
        <dbReference type="ARBA" id="ARBA00012513"/>
    </source>
</evidence>
<dbReference type="InterPro" id="IPR000961">
    <property type="entry name" value="AGC-kinase_C"/>
</dbReference>
<dbReference type="SUPFAM" id="SSF50729">
    <property type="entry name" value="PH domain-like"/>
    <property type="match status" value="1"/>
</dbReference>
<dbReference type="InterPro" id="IPR017441">
    <property type="entry name" value="Protein_kinase_ATP_BS"/>
</dbReference>
<reference evidence="13" key="1">
    <citation type="journal article" date="2013" name="Genetics">
        <title>The draft genome and transcriptome of Panagrellus redivivus are shaped by the harsh demands of a free-living lifestyle.</title>
        <authorList>
            <person name="Srinivasan J."/>
            <person name="Dillman A.R."/>
            <person name="Macchietto M.G."/>
            <person name="Heikkinen L."/>
            <person name="Lakso M."/>
            <person name="Fracchia K.M."/>
            <person name="Antoshechkin I."/>
            <person name="Mortazavi A."/>
            <person name="Wong G."/>
            <person name="Sternberg P.W."/>
        </authorList>
    </citation>
    <scope>NUCLEOTIDE SEQUENCE [LARGE SCALE GENOMIC DNA]</scope>
    <source>
        <strain evidence="13">MT8872</strain>
    </source>
</reference>
<keyword evidence="3" id="KW-0723">Serine/threonine-protein kinase</keyword>
<dbReference type="Pfam" id="PF00433">
    <property type="entry name" value="Pkinase_C"/>
    <property type="match status" value="1"/>
</dbReference>